<dbReference type="InterPro" id="IPR010773">
    <property type="entry name" value="Mycophage_PG1_Gp7"/>
</dbReference>
<keyword evidence="1" id="KW-1133">Transmembrane helix</keyword>
<accession>Q0RMB0</accession>
<organism evidence="2 3">
    <name type="scientific">Frankia alni (strain DSM 45986 / CECT 9034 / ACN14a)</name>
    <dbReference type="NCBI Taxonomy" id="326424"/>
    <lineage>
        <taxon>Bacteria</taxon>
        <taxon>Bacillati</taxon>
        <taxon>Actinomycetota</taxon>
        <taxon>Actinomycetes</taxon>
        <taxon>Frankiales</taxon>
        <taxon>Frankiaceae</taxon>
        <taxon>Frankia</taxon>
    </lineage>
</organism>
<dbReference type="STRING" id="326424.FRAAL2695"/>
<reference evidence="2 3" key="1">
    <citation type="journal article" date="2007" name="Genome Res.">
        <title>Genome characteristics of facultatively symbiotic Frankia sp. strains reflect host range and host plant biogeography.</title>
        <authorList>
            <person name="Normand P."/>
            <person name="Lapierre P."/>
            <person name="Tisa L.S."/>
            <person name="Gogarten J.P."/>
            <person name="Alloisio N."/>
            <person name="Bagnarol E."/>
            <person name="Bassi C.A."/>
            <person name="Berry A.M."/>
            <person name="Bickhart D.M."/>
            <person name="Choisne N."/>
            <person name="Couloux A."/>
            <person name="Cournoyer B."/>
            <person name="Cruveiller S."/>
            <person name="Daubin V."/>
            <person name="Demange N."/>
            <person name="Francino M.P."/>
            <person name="Goltsman E."/>
            <person name="Huang Y."/>
            <person name="Kopp O.R."/>
            <person name="Labarre L."/>
            <person name="Lapidus A."/>
            <person name="Lavire C."/>
            <person name="Marechal J."/>
            <person name="Martinez M."/>
            <person name="Mastronunzio J.E."/>
            <person name="Mullin B.C."/>
            <person name="Niemann J."/>
            <person name="Pujic P."/>
            <person name="Rawnsley T."/>
            <person name="Rouy Z."/>
            <person name="Schenowitz C."/>
            <person name="Sellstedt A."/>
            <person name="Tavares F."/>
            <person name="Tomkins J.P."/>
            <person name="Vallenet D."/>
            <person name="Valverde C."/>
            <person name="Wall L.G."/>
            <person name="Wang Y."/>
            <person name="Medigue C."/>
            <person name="Benson D.R."/>
        </authorList>
    </citation>
    <scope>NUCLEOTIDE SEQUENCE [LARGE SCALE GENOMIC DNA]</scope>
    <source>
        <strain evidence="3">DSM 45986 / CECT 9034 / ACN14a</strain>
    </source>
</reference>
<dbReference type="EMBL" id="CT573213">
    <property type="protein sequence ID" value="CAJ61341.1"/>
    <property type="molecule type" value="Genomic_DNA"/>
</dbReference>
<dbReference type="AlphaFoldDB" id="Q0RMB0"/>
<name>Q0RMB0_FRAAA</name>
<keyword evidence="3" id="KW-1185">Reference proteome</keyword>
<evidence type="ECO:0000256" key="1">
    <source>
        <dbReference type="SAM" id="Phobius"/>
    </source>
</evidence>
<keyword evidence="1" id="KW-0472">Membrane</keyword>
<gene>
    <name evidence="2" type="ordered locus">FRAAL2695</name>
</gene>
<dbReference type="RefSeq" id="WP_011603849.1">
    <property type="nucleotide sequence ID" value="NC_008278.1"/>
</dbReference>
<evidence type="ECO:0000313" key="3">
    <source>
        <dbReference type="Proteomes" id="UP000000657"/>
    </source>
</evidence>
<dbReference type="Pfam" id="PF07098">
    <property type="entry name" value="DUF1360"/>
    <property type="match status" value="1"/>
</dbReference>
<protein>
    <submittedName>
        <fullName evidence="2">Uncharacterized protein</fullName>
    </submittedName>
</protein>
<dbReference type="KEGG" id="fal:FRAAL2695"/>
<dbReference type="HOGENOM" id="CLU_2142222_0_0_11"/>
<dbReference type="Proteomes" id="UP000000657">
    <property type="component" value="Chromosome"/>
</dbReference>
<sequence length="112" mass="12443">MSSLDVLLYLGAVVRLTRMATADRIPLGALRTKVLALGRTRTRREVIPNVGTVEIQPAWAELWACEACMSVWIALGYAPAYWAWPTVMFWPSLALSGSLMAIAVPLLLRQMR</sequence>
<keyword evidence="1" id="KW-0812">Transmembrane</keyword>
<proteinExistence type="predicted"/>
<evidence type="ECO:0000313" key="2">
    <source>
        <dbReference type="EMBL" id="CAJ61341.1"/>
    </source>
</evidence>
<feature type="transmembrane region" description="Helical" evidence="1">
    <location>
        <begin position="87"/>
        <end position="108"/>
    </location>
</feature>